<proteinExistence type="predicted"/>
<dbReference type="AlphaFoldDB" id="A0A2J8UV21"/>
<dbReference type="EMBL" id="NDHI03003442">
    <property type="protein sequence ID" value="PNJ49121.1"/>
    <property type="molecule type" value="Genomic_DNA"/>
</dbReference>
<reference evidence="2" key="1">
    <citation type="submission" date="2017-12" db="EMBL/GenBank/DDBJ databases">
        <title>High-resolution comparative analysis of great ape genomes.</title>
        <authorList>
            <person name="Pollen A."/>
            <person name="Hastie A."/>
            <person name="Hormozdiari F."/>
            <person name="Dougherty M."/>
            <person name="Liu R."/>
            <person name="Chaisson M."/>
            <person name="Hoppe E."/>
            <person name="Hill C."/>
            <person name="Pang A."/>
            <person name="Hillier L."/>
            <person name="Baker C."/>
            <person name="Armstrong J."/>
            <person name="Shendure J."/>
            <person name="Paten B."/>
            <person name="Wilson R."/>
            <person name="Chao H."/>
            <person name="Schneider V."/>
            <person name="Ventura M."/>
            <person name="Kronenberg Z."/>
            <person name="Murali S."/>
            <person name="Gordon D."/>
            <person name="Cantsilieris S."/>
            <person name="Munson K."/>
            <person name="Nelson B."/>
            <person name="Raja A."/>
            <person name="Underwood J."/>
            <person name="Diekhans M."/>
            <person name="Fiddes I."/>
            <person name="Haussler D."/>
            <person name="Eichler E."/>
        </authorList>
    </citation>
    <scope>NUCLEOTIDE SEQUENCE [LARGE SCALE GENOMIC DNA]</scope>
    <source>
        <strain evidence="2">Susie</strain>
    </source>
</reference>
<evidence type="ECO:0000313" key="2">
    <source>
        <dbReference type="EMBL" id="PNJ49121.1"/>
    </source>
</evidence>
<evidence type="ECO:0000256" key="1">
    <source>
        <dbReference type="SAM" id="MobiDB-lite"/>
    </source>
</evidence>
<protein>
    <submittedName>
        <fullName evidence="2">Uncharacterized protein</fullName>
    </submittedName>
</protein>
<name>A0A2J8UV21_PONAB</name>
<organism evidence="2">
    <name type="scientific">Pongo abelii</name>
    <name type="common">Sumatran orangutan</name>
    <name type="synonym">Pongo pygmaeus abelii</name>
    <dbReference type="NCBI Taxonomy" id="9601"/>
    <lineage>
        <taxon>Eukaryota</taxon>
        <taxon>Metazoa</taxon>
        <taxon>Chordata</taxon>
        <taxon>Craniata</taxon>
        <taxon>Vertebrata</taxon>
        <taxon>Euteleostomi</taxon>
        <taxon>Mammalia</taxon>
        <taxon>Eutheria</taxon>
        <taxon>Euarchontoglires</taxon>
        <taxon>Primates</taxon>
        <taxon>Haplorrhini</taxon>
        <taxon>Catarrhini</taxon>
        <taxon>Hominidae</taxon>
        <taxon>Pongo</taxon>
    </lineage>
</organism>
<gene>
    <name evidence="2" type="ORF">CR201_G0024493</name>
</gene>
<comment type="caution">
    <text evidence="2">The sequence shown here is derived from an EMBL/GenBank/DDBJ whole genome shotgun (WGS) entry which is preliminary data.</text>
</comment>
<feature type="compositionally biased region" description="Basic and acidic residues" evidence="1">
    <location>
        <begin position="60"/>
        <end position="70"/>
    </location>
</feature>
<feature type="compositionally biased region" description="Polar residues" evidence="1">
    <location>
        <begin position="17"/>
        <end position="43"/>
    </location>
</feature>
<accession>A0A2J8UV21</accession>
<feature type="region of interest" description="Disordered" evidence="1">
    <location>
        <begin position="17"/>
        <end position="70"/>
    </location>
</feature>
<sequence length="70" mass="7412">MCDSCEVTCLAPWLPSQRSLADSNQASEKASNQVTEKASNQVTEKADLSSELSQASDSRGPGDKRGSPLL</sequence>